<accession>A0A0P1B9Z5</accession>
<protein>
    <submittedName>
        <fullName evidence="1">Uncharacterized protein</fullName>
    </submittedName>
</protein>
<keyword evidence="2" id="KW-1185">Reference proteome</keyword>
<dbReference type="AlphaFoldDB" id="A0A0P1B9Z5"/>
<evidence type="ECO:0000313" key="2">
    <source>
        <dbReference type="Proteomes" id="UP000054845"/>
    </source>
</evidence>
<organism evidence="1 2">
    <name type="scientific">Ceraceosorus bombacis</name>
    <dbReference type="NCBI Taxonomy" id="401625"/>
    <lineage>
        <taxon>Eukaryota</taxon>
        <taxon>Fungi</taxon>
        <taxon>Dikarya</taxon>
        <taxon>Basidiomycota</taxon>
        <taxon>Ustilaginomycotina</taxon>
        <taxon>Exobasidiomycetes</taxon>
        <taxon>Ceraceosorales</taxon>
        <taxon>Ceraceosoraceae</taxon>
        <taxon>Ceraceosorus</taxon>
    </lineage>
</organism>
<evidence type="ECO:0000313" key="1">
    <source>
        <dbReference type="EMBL" id="CEH11985.1"/>
    </source>
</evidence>
<name>A0A0P1B9Z5_9BASI</name>
<proteinExistence type="predicted"/>
<reference evidence="1 2" key="1">
    <citation type="submission" date="2014-09" db="EMBL/GenBank/DDBJ databases">
        <authorList>
            <person name="Magalhaes I.L.F."/>
            <person name="Oliveira U."/>
            <person name="Santos F.R."/>
            <person name="Vidigal T.H.D.A."/>
            <person name="Brescovit A.D."/>
            <person name="Santos A.J."/>
        </authorList>
    </citation>
    <scope>NUCLEOTIDE SEQUENCE [LARGE SCALE GENOMIC DNA]</scope>
</reference>
<dbReference type="EMBL" id="CCYA01000089">
    <property type="protein sequence ID" value="CEH11985.1"/>
    <property type="molecule type" value="Genomic_DNA"/>
</dbReference>
<dbReference type="Proteomes" id="UP000054845">
    <property type="component" value="Unassembled WGS sequence"/>
</dbReference>
<sequence length="123" mass="13490">MRCAHRVCSFGQRSCEARGGAREGVECISVHPTQPTSARAPPAVASTWLVQPLLHHLHLFHQSIFSQRRLSPPGLGPITCENIRFPRAASCSLVHLFGPLALRRDLNSAFDDEVRACHSRAAS</sequence>